<dbReference type="EMBL" id="NQWI01000164">
    <property type="protein sequence ID" value="PDW00836.1"/>
    <property type="molecule type" value="Genomic_DNA"/>
</dbReference>
<dbReference type="InterPro" id="IPR017871">
    <property type="entry name" value="ABC_transporter-like_CS"/>
</dbReference>
<evidence type="ECO:0000256" key="4">
    <source>
        <dbReference type="ARBA" id="ARBA00022840"/>
    </source>
</evidence>
<proteinExistence type="inferred from homology"/>
<evidence type="ECO:0000313" key="7">
    <source>
        <dbReference type="Proteomes" id="UP000220527"/>
    </source>
</evidence>
<evidence type="ECO:0000256" key="3">
    <source>
        <dbReference type="ARBA" id="ARBA00022741"/>
    </source>
</evidence>
<sequence length="304" mass="33174">MIEAHALSKQFGGFQAVHNIDLEVRPGELVALLGPNGAGKTTTVRMLGAILRPSSGQARICGLDVVTHAQTVRAKVGLLTEYPGLYGRMAALEYLDFFGGLLGLDAVTRQARSTTLLQQFGLWEARERKLDGYSKGMKQKIALVRALIHDPPVLFLDEPTTAMDPQSARTVRDAIGELRQADRAILLTTHNLAEAEVLADRIAIISGGQIIALGTFAELSQRLLGAPRYELRLASPEQAAQVRSLLDGIVSIEECNGVSIYYRCNEPDQLNPHILSHLAAHNQPVVTLSEVPRSLEDVYLRIVE</sequence>
<accession>A0A2A6REG1</accession>
<evidence type="ECO:0000259" key="5">
    <source>
        <dbReference type="PROSITE" id="PS50893"/>
    </source>
</evidence>
<organism evidence="6 7">
    <name type="scientific">Candidatus Viridilinea mediisalina</name>
    <dbReference type="NCBI Taxonomy" id="2024553"/>
    <lineage>
        <taxon>Bacteria</taxon>
        <taxon>Bacillati</taxon>
        <taxon>Chloroflexota</taxon>
        <taxon>Chloroflexia</taxon>
        <taxon>Chloroflexales</taxon>
        <taxon>Chloroflexineae</taxon>
        <taxon>Oscillochloridaceae</taxon>
        <taxon>Candidatus Viridilinea</taxon>
    </lineage>
</organism>
<evidence type="ECO:0000256" key="2">
    <source>
        <dbReference type="ARBA" id="ARBA00022448"/>
    </source>
</evidence>
<reference evidence="7" key="1">
    <citation type="submission" date="2017-08" db="EMBL/GenBank/DDBJ databases">
        <authorList>
            <person name="Grouzdev D.S."/>
            <person name="Gaisin V.A."/>
            <person name="Rysina M.S."/>
            <person name="Gorlenko V.M."/>
        </authorList>
    </citation>
    <scope>NUCLEOTIDE SEQUENCE [LARGE SCALE GENOMIC DNA]</scope>
    <source>
        <strain evidence="7">Kir15-3F</strain>
    </source>
</reference>
<dbReference type="PROSITE" id="PS50893">
    <property type="entry name" value="ABC_TRANSPORTER_2"/>
    <property type="match status" value="1"/>
</dbReference>
<dbReference type="PROSITE" id="PS00211">
    <property type="entry name" value="ABC_TRANSPORTER_1"/>
    <property type="match status" value="1"/>
</dbReference>
<name>A0A2A6REG1_9CHLR</name>
<dbReference type="Pfam" id="PF00005">
    <property type="entry name" value="ABC_tran"/>
    <property type="match status" value="1"/>
</dbReference>
<dbReference type="PANTHER" id="PTHR42711:SF5">
    <property type="entry name" value="ABC TRANSPORTER ATP-BINDING PROTEIN NATA"/>
    <property type="match status" value="1"/>
</dbReference>
<keyword evidence="2" id="KW-0813">Transport</keyword>
<evidence type="ECO:0000313" key="6">
    <source>
        <dbReference type="EMBL" id="PDW00836.1"/>
    </source>
</evidence>
<feature type="domain" description="ABC transporter" evidence="5">
    <location>
        <begin position="2"/>
        <end position="232"/>
    </location>
</feature>
<dbReference type="GO" id="GO:0005524">
    <property type="term" value="F:ATP binding"/>
    <property type="evidence" value="ECO:0007669"/>
    <property type="project" value="UniProtKB-KW"/>
</dbReference>
<dbReference type="Gene3D" id="3.40.50.300">
    <property type="entry name" value="P-loop containing nucleotide triphosphate hydrolases"/>
    <property type="match status" value="1"/>
</dbReference>
<dbReference type="InterPro" id="IPR050763">
    <property type="entry name" value="ABC_transporter_ATP-binding"/>
</dbReference>
<dbReference type="RefSeq" id="WP_097645868.1">
    <property type="nucleotide sequence ID" value="NZ_NQWI01000164.1"/>
</dbReference>
<comment type="caution">
    <text evidence="6">The sequence shown here is derived from an EMBL/GenBank/DDBJ whole genome shotgun (WGS) entry which is preliminary data.</text>
</comment>
<dbReference type="CDD" id="cd03230">
    <property type="entry name" value="ABC_DR_subfamily_A"/>
    <property type="match status" value="1"/>
</dbReference>
<keyword evidence="7" id="KW-1185">Reference proteome</keyword>
<keyword evidence="4" id="KW-0067">ATP-binding</keyword>
<dbReference type="PANTHER" id="PTHR42711">
    <property type="entry name" value="ABC TRANSPORTER ATP-BINDING PROTEIN"/>
    <property type="match status" value="1"/>
</dbReference>
<gene>
    <name evidence="6" type="ORF">CJ255_20090</name>
</gene>
<evidence type="ECO:0000256" key="1">
    <source>
        <dbReference type="ARBA" id="ARBA00005417"/>
    </source>
</evidence>
<dbReference type="OrthoDB" id="9804819at2"/>
<dbReference type="InterPro" id="IPR003439">
    <property type="entry name" value="ABC_transporter-like_ATP-bd"/>
</dbReference>
<dbReference type="InterPro" id="IPR027417">
    <property type="entry name" value="P-loop_NTPase"/>
</dbReference>
<protein>
    <submittedName>
        <fullName evidence="6">ABC transporter</fullName>
    </submittedName>
</protein>
<dbReference type="InterPro" id="IPR003593">
    <property type="entry name" value="AAA+_ATPase"/>
</dbReference>
<dbReference type="SUPFAM" id="SSF52540">
    <property type="entry name" value="P-loop containing nucleoside triphosphate hydrolases"/>
    <property type="match status" value="1"/>
</dbReference>
<keyword evidence="3" id="KW-0547">Nucleotide-binding</keyword>
<dbReference type="GO" id="GO:0016887">
    <property type="term" value="F:ATP hydrolysis activity"/>
    <property type="evidence" value="ECO:0007669"/>
    <property type="project" value="InterPro"/>
</dbReference>
<dbReference type="AlphaFoldDB" id="A0A2A6REG1"/>
<dbReference type="Proteomes" id="UP000220527">
    <property type="component" value="Unassembled WGS sequence"/>
</dbReference>
<comment type="similarity">
    <text evidence="1">Belongs to the ABC transporter superfamily.</text>
</comment>
<dbReference type="SMART" id="SM00382">
    <property type="entry name" value="AAA"/>
    <property type="match status" value="1"/>
</dbReference>